<dbReference type="EC" id="6.3.3.3" evidence="9"/>
<name>A0ABR9U6A7_9CYAN</name>
<comment type="caution">
    <text evidence="9">Lacks conserved residue(s) required for the propagation of feature annotation.</text>
</comment>
<keyword evidence="2 9" id="KW-0436">Ligase</keyword>
<comment type="caution">
    <text evidence="10">The sequence shown here is derived from an EMBL/GenBank/DDBJ whole genome shotgun (WGS) entry which is preliminary data.</text>
</comment>
<evidence type="ECO:0000256" key="5">
    <source>
        <dbReference type="ARBA" id="ARBA00022756"/>
    </source>
</evidence>
<evidence type="ECO:0000313" key="10">
    <source>
        <dbReference type="EMBL" id="MBE9141988.1"/>
    </source>
</evidence>
<sequence length="227" mass="24922">MVKKSLLVAGTDTNVGKTVLTSALISYWQTYDLSRSLGVFKPMQTGIGDREFYHQYFALNQSIDEINPLHFEAPLAPPIAAELEGKTVDLKLVWSQFCQLQQSRDFVLVEGLGGLGSPITPELTVADLARDWHLPTIIVVPVRLGAIAQAVANVALARQMGVLLQGLVLNCVDPCSPEEIQNWTPIDLIESLTQIPILGILPYLNTLTDREKLAQIASNLDLETIFS</sequence>
<keyword evidence="4 9" id="KW-0547">Nucleotide-binding</keyword>
<dbReference type="PANTHER" id="PTHR43210:SF2">
    <property type="entry name" value="ATP-DEPENDENT DETHIOBIOTIN SYNTHETASE BIOD 2"/>
    <property type="match status" value="1"/>
</dbReference>
<dbReference type="NCBIfam" id="TIGR00347">
    <property type="entry name" value="bioD"/>
    <property type="match status" value="1"/>
</dbReference>
<keyword evidence="11" id="KW-1185">Reference proteome</keyword>
<dbReference type="Proteomes" id="UP000640725">
    <property type="component" value="Unassembled WGS sequence"/>
</dbReference>
<keyword evidence="1 9" id="KW-0963">Cytoplasm</keyword>
<dbReference type="Gene3D" id="3.40.50.300">
    <property type="entry name" value="P-loop containing nucleotide triphosphate hydrolases"/>
    <property type="match status" value="1"/>
</dbReference>
<proteinExistence type="inferred from homology"/>
<dbReference type="RefSeq" id="WP_193867728.1">
    <property type="nucleotide sequence ID" value="NZ_JADEWU010000003.1"/>
</dbReference>
<comment type="subunit">
    <text evidence="9">Homodimer.</text>
</comment>
<protein>
    <recommendedName>
        <fullName evidence="9">ATP-dependent dethiobiotin synthetase BioD</fullName>
        <ecNumber evidence="9">6.3.3.3</ecNumber>
    </recommendedName>
    <alternativeName>
        <fullName evidence="9">DTB synthetase</fullName>
        <shortName evidence="9">DTBS</shortName>
    </alternativeName>
    <alternativeName>
        <fullName evidence="9">Dethiobiotin synthase</fullName>
    </alternativeName>
</protein>
<feature type="binding site" evidence="9">
    <location>
        <position position="45"/>
    </location>
    <ligand>
        <name>substrate</name>
    </ligand>
</feature>
<dbReference type="EMBL" id="JADEWU010000003">
    <property type="protein sequence ID" value="MBE9141988.1"/>
    <property type="molecule type" value="Genomic_DNA"/>
</dbReference>
<comment type="catalytic activity">
    <reaction evidence="8">
        <text>(7R,8S)-8-amino-7-(carboxyamino)nonanoate + ATP = (4R,5S)-dethiobiotin + ADP + phosphate + H(+)</text>
        <dbReference type="Rhea" id="RHEA:63684"/>
        <dbReference type="ChEBI" id="CHEBI:15378"/>
        <dbReference type="ChEBI" id="CHEBI:30616"/>
        <dbReference type="ChEBI" id="CHEBI:43474"/>
        <dbReference type="ChEBI" id="CHEBI:149470"/>
        <dbReference type="ChEBI" id="CHEBI:149473"/>
        <dbReference type="ChEBI" id="CHEBI:456216"/>
    </reaction>
</comment>
<keyword evidence="5 9" id="KW-0093">Biotin biosynthesis</keyword>
<feature type="binding site" evidence="9">
    <location>
        <begin position="14"/>
        <end position="19"/>
    </location>
    <ligand>
        <name>ATP</name>
        <dbReference type="ChEBI" id="CHEBI:30616"/>
    </ligand>
</feature>
<keyword evidence="7 9" id="KW-0460">Magnesium</keyword>
<evidence type="ECO:0000256" key="8">
    <source>
        <dbReference type="ARBA" id="ARBA00047386"/>
    </source>
</evidence>
<gene>
    <name evidence="9 10" type="primary">bioD</name>
    <name evidence="10" type="ORF">IQ236_01965</name>
</gene>
<feature type="binding site" evidence="9">
    <location>
        <position position="18"/>
    </location>
    <ligand>
        <name>Mg(2+)</name>
        <dbReference type="ChEBI" id="CHEBI:18420"/>
    </ligand>
</feature>
<reference evidence="10 11" key="1">
    <citation type="submission" date="2020-10" db="EMBL/GenBank/DDBJ databases">
        <authorList>
            <person name="Castelo-Branco R."/>
            <person name="Eusebio N."/>
            <person name="Adriana R."/>
            <person name="Vieira A."/>
            <person name="Brugerolle De Fraissinette N."/>
            <person name="Rezende De Castro R."/>
            <person name="Schneider M.P."/>
            <person name="Vasconcelos V."/>
            <person name="Leao P.N."/>
        </authorList>
    </citation>
    <scope>NUCLEOTIDE SEQUENCE [LARGE SCALE GENOMIC DNA]</scope>
    <source>
        <strain evidence="10 11">LEGE 06226</strain>
    </source>
</reference>
<evidence type="ECO:0000256" key="3">
    <source>
        <dbReference type="ARBA" id="ARBA00022723"/>
    </source>
</evidence>
<feature type="binding site" evidence="9">
    <location>
        <position position="110"/>
    </location>
    <ligand>
        <name>Mg(2+)</name>
        <dbReference type="ChEBI" id="CHEBI:18420"/>
    </ligand>
</feature>
<feature type="binding site" evidence="9">
    <location>
        <begin position="202"/>
        <end position="204"/>
    </location>
    <ligand>
        <name>ATP</name>
        <dbReference type="ChEBI" id="CHEBI:30616"/>
    </ligand>
</feature>
<dbReference type="SUPFAM" id="SSF52540">
    <property type="entry name" value="P-loop containing nucleoside triphosphate hydrolases"/>
    <property type="match status" value="1"/>
</dbReference>
<keyword evidence="6 9" id="KW-0067">ATP-binding</keyword>
<comment type="similarity">
    <text evidence="9">Belongs to the dethiobiotin synthetase family.</text>
</comment>
<evidence type="ECO:0000256" key="1">
    <source>
        <dbReference type="ARBA" id="ARBA00022490"/>
    </source>
</evidence>
<feature type="binding site" evidence="9">
    <location>
        <position position="49"/>
    </location>
    <ligand>
        <name>Mg(2+)</name>
        <dbReference type="ChEBI" id="CHEBI:18420"/>
    </ligand>
</feature>
<comment type="catalytic activity">
    <reaction evidence="9">
        <text>(7R,8S)-7,8-diammoniononanoate + CO2 + ATP = (4R,5S)-dethiobiotin + ADP + phosphate + 3 H(+)</text>
        <dbReference type="Rhea" id="RHEA:15805"/>
        <dbReference type="ChEBI" id="CHEBI:15378"/>
        <dbReference type="ChEBI" id="CHEBI:16526"/>
        <dbReference type="ChEBI" id="CHEBI:30616"/>
        <dbReference type="ChEBI" id="CHEBI:43474"/>
        <dbReference type="ChEBI" id="CHEBI:149469"/>
        <dbReference type="ChEBI" id="CHEBI:149473"/>
        <dbReference type="ChEBI" id="CHEBI:456216"/>
        <dbReference type="EC" id="6.3.3.3"/>
    </reaction>
</comment>
<accession>A0ABR9U6A7</accession>
<dbReference type="InterPro" id="IPR027417">
    <property type="entry name" value="P-loop_NTPase"/>
</dbReference>
<keyword evidence="3 9" id="KW-0479">Metal-binding</keyword>
<dbReference type="PIRSF" id="PIRSF006755">
    <property type="entry name" value="DTB_synth"/>
    <property type="match status" value="1"/>
</dbReference>
<dbReference type="PANTHER" id="PTHR43210">
    <property type="entry name" value="DETHIOBIOTIN SYNTHETASE"/>
    <property type="match status" value="1"/>
</dbReference>
<feature type="binding site" evidence="9">
    <location>
        <position position="49"/>
    </location>
    <ligand>
        <name>ATP</name>
        <dbReference type="ChEBI" id="CHEBI:30616"/>
    </ligand>
</feature>
<feature type="binding site" evidence="9">
    <location>
        <begin position="110"/>
        <end position="113"/>
    </location>
    <ligand>
        <name>ATP</name>
        <dbReference type="ChEBI" id="CHEBI:30616"/>
    </ligand>
</feature>
<evidence type="ECO:0000256" key="9">
    <source>
        <dbReference type="HAMAP-Rule" id="MF_00336"/>
    </source>
</evidence>
<dbReference type="Pfam" id="PF13500">
    <property type="entry name" value="AAA_26"/>
    <property type="match status" value="1"/>
</dbReference>
<comment type="subcellular location">
    <subcellularLocation>
        <location evidence="9">Cytoplasm</location>
    </subcellularLocation>
</comment>
<comment type="pathway">
    <text evidence="9">Cofactor biosynthesis; biotin biosynthesis; biotin from 7,8-diaminononanoate: step 1/2.</text>
</comment>
<comment type="cofactor">
    <cofactor evidence="9">
        <name>Mg(2+)</name>
        <dbReference type="ChEBI" id="CHEBI:18420"/>
    </cofactor>
</comment>
<evidence type="ECO:0000313" key="11">
    <source>
        <dbReference type="Proteomes" id="UP000640725"/>
    </source>
</evidence>
<organism evidence="10 11">
    <name type="scientific">Planktothrix mougeotii LEGE 06226</name>
    <dbReference type="NCBI Taxonomy" id="1828728"/>
    <lineage>
        <taxon>Bacteria</taxon>
        <taxon>Bacillati</taxon>
        <taxon>Cyanobacteriota</taxon>
        <taxon>Cyanophyceae</taxon>
        <taxon>Oscillatoriophycideae</taxon>
        <taxon>Oscillatoriales</taxon>
        <taxon>Microcoleaceae</taxon>
        <taxon>Planktothrix</taxon>
    </lineage>
</organism>
<evidence type="ECO:0000256" key="6">
    <source>
        <dbReference type="ARBA" id="ARBA00022840"/>
    </source>
</evidence>
<evidence type="ECO:0000256" key="4">
    <source>
        <dbReference type="ARBA" id="ARBA00022741"/>
    </source>
</evidence>
<dbReference type="GO" id="GO:0004141">
    <property type="term" value="F:dethiobiotin synthase activity"/>
    <property type="evidence" value="ECO:0007669"/>
    <property type="project" value="UniProtKB-EC"/>
</dbReference>
<dbReference type="CDD" id="cd03109">
    <property type="entry name" value="DTBS"/>
    <property type="match status" value="1"/>
</dbReference>
<feature type="active site" evidence="9">
    <location>
        <position position="41"/>
    </location>
</feature>
<comment type="function">
    <text evidence="9">Catalyzes a mechanistically unusual reaction, the ATP-dependent insertion of CO2 between the N7 and N8 nitrogen atoms of 7,8-diaminopelargonic acid (DAPA, also called 7,8-diammoniononanoate) to form a ureido ring.</text>
</comment>
<dbReference type="InterPro" id="IPR004472">
    <property type="entry name" value="DTB_synth_BioD"/>
</dbReference>
<evidence type="ECO:0000256" key="2">
    <source>
        <dbReference type="ARBA" id="ARBA00022598"/>
    </source>
</evidence>
<dbReference type="HAMAP" id="MF_00336">
    <property type="entry name" value="BioD"/>
    <property type="match status" value="1"/>
</dbReference>
<feature type="binding site" evidence="9">
    <location>
        <begin position="170"/>
        <end position="171"/>
    </location>
    <ligand>
        <name>ATP</name>
        <dbReference type="ChEBI" id="CHEBI:30616"/>
    </ligand>
</feature>
<evidence type="ECO:0000256" key="7">
    <source>
        <dbReference type="ARBA" id="ARBA00022842"/>
    </source>
</evidence>